<dbReference type="InterPro" id="IPR056924">
    <property type="entry name" value="SH3_Tf2-1"/>
</dbReference>
<feature type="region of interest" description="Disordered" evidence="16">
    <location>
        <begin position="215"/>
        <end position="249"/>
    </location>
</feature>
<keyword evidence="2" id="KW-0645">Protease</keyword>
<dbReference type="Gene3D" id="4.10.60.10">
    <property type="entry name" value="Zinc finger, CCHC-type"/>
    <property type="match status" value="1"/>
</dbReference>
<keyword evidence="8" id="KW-0229">DNA integration</keyword>
<reference evidence="20" key="2">
    <citation type="journal article" date="2019" name="IMA Fungus">
        <title>Genome sequencing and comparison of five Tilletia species to identify candidate genes for the detection of regulated species infecting wheat.</title>
        <authorList>
            <person name="Nguyen H.D.T."/>
            <person name="Sultana T."/>
            <person name="Kesanakurti P."/>
            <person name="Hambleton S."/>
        </authorList>
    </citation>
    <scope>NUCLEOTIDE SEQUENCE</scope>
    <source>
        <strain evidence="20">DAOMC 236416</strain>
    </source>
</reference>
<evidence type="ECO:0000313" key="20">
    <source>
        <dbReference type="EMBL" id="KAE8241599.1"/>
    </source>
</evidence>
<dbReference type="InterPro" id="IPR043128">
    <property type="entry name" value="Rev_trsase/Diguanyl_cyclase"/>
</dbReference>
<dbReference type="GO" id="GO:0003964">
    <property type="term" value="F:RNA-directed DNA polymerase activity"/>
    <property type="evidence" value="ECO:0007669"/>
    <property type="project" value="UniProtKB-KW"/>
</dbReference>
<feature type="domain" description="Integrase catalytic" evidence="19">
    <location>
        <begin position="1703"/>
        <end position="1866"/>
    </location>
</feature>
<feature type="compositionally biased region" description="Basic and acidic residues" evidence="16">
    <location>
        <begin position="536"/>
        <end position="545"/>
    </location>
</feature>
<evidence type="ECO:0000256" key="9">
    <source>
        <dbReference type="ARBA" id="ARBA00022918"/>
    </source>
</evidence>
<feature type="compositionally biased region" description="Acidic residues" evidence="16">
    <location>
        <begin position="1547"/>
        <end position="1561"/>
    </location>
</feature>
<dbReference type="SUPFAM" id="SSF53098">
    <property type="entry name" value="Ribonuclease H-like"/>
    <property type="match status" value="1"/>
</dbReference>
<dbReference type="GO" id="GO:0003723">
    <property type="term" value="F:RNA binding"/>
    <property type="evidence" value="ECO:0007669"/>
    <property type="project" value="UniProtKB-KW"/>
</dbReference>
<feature type="domain" description="Reverse transcriptase" evidence="18">
    <location>
        <begin position="1055"/>
        <end position="1233"/>
    </location>
</feature>
<evidence type="ECO:0000256" key="8">
    <source>
        <dbReference type="ARBA" id="ARBA00022908"/>
    </source>
</evidence>
<evidence type="ECO:0000256" key="6">
    <source>
        <dbReference type="ARBA" id="ARBA00022842"/>
    </source>
</evidence>
<protein>
    <recommendedName>
        <fullName evidence="22">Reverse transcriptase</fullName>
    </recommendedName>
</protein>
<dbReference type="FunFam" id="3.30.70.270:FF:000020">
    <property type="entry name" value="Transposon Tf2-6 polyprotein-like Protein"/>
    <property type="match status" value="1"/>
</dbReference>
<dbReference type="GO" id="GO:0015074">
    <property type="term" value="P:DNA integration"/>
    <property type="evidence" value="ECO:0007669"/>
    <property type="project" value="UniProtKB-KW"/>
</dbReference>
<dbReference type="Gene3D" id="3.30.420.10">
    <property type="entry name" value="Ribonuclease H-like superfamily/Ribonuclease H"/>
    <property type="match status" value="1"/>
</dbReference>
<dbReference type="GO" id="GO:0005634">
    <property type="term" value="C:nucleus"/>
    <property type="evidence" value="ECO:0007669"/>
    <property type="project" value="UniProtKB-ARBA"/>
</dbReference>
<evidence type="ECO:0000259" key="17">
    <source>
        <dbReference type="PROSITE" id="PS50158"/>
    </source>
</evidence>
<organism evidence="20 21">
    <name type="scientific">Tilletia indica</name>
    <dbReference type="NCBI Taxonomy" id="43049"/>
    <lineage>
        <taxon>Eukaryota</taxon>
        <taxon>Fungi</taxon>
        <taxon>Dikarya</taxon>
        <taxon>Basidiomycota</taxon>
        <taxon>Ustilaginomycotina</taxon>
        <taxon>Exobasidiomycetes</taxon>
        <taxon>Tilletiales</taxon>
        <taxon>Tilletiaceae</taxon>
        <taxon>Tilletia</taxon>
    </lineage>
</organism>
<dbReference type="Gene3D" id="3.10.10.10">
    <property type="entry name" value="HIV Type 1 Reverse Transcriptase, subunit A, domain 1"/>
    <property type="match status" value="1"/>
</dbReference>
<dbReference type="Gene3D" id="1.10.340.70">
    <property type="match status" value="1"/>
</dbReference>
<evidence type="ECO:0000259" key="19">
    <source>
        <dbReference type="PROSITE" id="PS50994"/>
    </source>
</evidence>
<keyword evidence="13" id="KW-0511">Multifunctional enzyme</keyword>
<evidence type="ECO:0000256" key="7">
    <source>
        <dbReference type="ARBA" id="ARBA00022884"/>
    </source>
</evidence>
<keyword evidence="14" id="KW-0863">Zinc-finger</keyword>
<accession>A0A8T8SK76</accession>
<feature type="coiled-coil region" evidence="15">
    <location>
        <begin position="184"/>
        <end position="215"/>
    </location>
</feature>
<keyword evidence="5" id="KW-0378">Hydrolase</keyword>
<keyword evidence="3" id="KW-0479">Metal-binding</keyword>
<evidence type="ECO:0000256" key="11">
    <source>
        <dbReference type="ARBA" id="ARBA00023125"/>
    </source>
</evidence>
<dbReference type="CDD" id="cd09274">
    <property type="entry name" value="RNase_HI_RT_Ty3"/>
    <property type="match status" value="1"/>
</dbReference>
<dbReference type="SMART" id="SM00343">
    <property type="entry name" value="ZnF_C2HC"/>
    <property type="match status" value="1"/>
</dbReference>
<feature type="region of interest" description="Disordered" evidence="16">
    <location>
        <begin position="143"/>
        <end position="163"/>
    </location>
</feature>
<keyword evidence="1" id="KW-0507">mRNA processing</keyword>
<reference evidence="20" key="1">
    <citation type="submission" date="2016-04" db="EMBL/GenBank/DDBJ databases">
        <authorList>
            <person name="Nguyen H.D."/>
            <person name="Samba Siva P."/>
            <person name="Cullis J."/>
            <person name="Levesque C.A."/>
            <person name="Hambleton S."/>
        </authorList>
    </citation>
    <scope>NUCLEOTIDE SEQUENCE</scope>
    <source>
        <strain evidence="20">DAOMC 236416</strain>
    </source>
</reference>
<dbReference type="PROSITE" id="PS50878">
    <property type="entry name" value="RT_POL"/>
    <property type="match status" value="1"/>
</dbReference>
<dbReference type="InterPro" id="IPR043502">
    <property type="entry name" value="DNA/RNA_pol_sf"/>
</dbReference>
<dbReference type="InterPro" id="IPR036875">
    <property type="entry name" value="Znf_CCHC_sf"/>
</dbReference>
<dbReference type="InterPro" id="IPR001878">
    <property type="entry name" value="Znf_CCHC"/>
</dbReference>
<evidence type="ECO:0000256" key="13">
    <source>
        <dbReference type="ARBA" id="ARBA00023268"/>
    </source>
</evidence>
<keyword evidence="21" id="KW-1185">Reference proteome</keyword>
<comment type="caution">
    <text evidence="20">The sequence shown here is derived from an EMBL/GenBank/DDBJ whole genome shotgun (WGS) entry which is preliminary data.</text>
</comment>
<evidence type="ECO:0000256" key="14">
    <source>
        <dbReference type="PROSITE-ProRule" id="PRU00047"/>
    </source>
</evidence>
<dbReference type="Pfam" id="PF17921">
    <property type="entry name" value="Integrase_H2C2"/>
    <property type="match status" value="1"/>
</dbReference>
<feature type="region of interest" description="Disordered" evidence="16">
    <location>
        <begin position="1542"/>
        <end position="1574"/>
    </location>
</feature>
<dbReference type="PROSITE" id="PS50994">
    <property type="entry name" value="INTEGRASE"/>
    <property type="match status" value="1"/>
</dbReference>
<feature type="region of interest" description="Disordered" evidence="16">
    <location>
        <begin position="274"/>
        <end position="309"/>
    </location>
</feature>
<dbReference type="Proteomes" id="UP000077521">
    <property type="component" value="Unassembled WGS sequence"/>
</dbReference>
<dbReference type="GO" id="GO:0006310">
    <property type="term" value="P:DNA recombination"/>
    <property type="evidence" value="ECO:0007669"/>
    <property type="project" value="UniProtKB-KW"/>
</dbReference>
<evidence type="ECO:0000256" key="3">
    <source>
        <dbReference type="ARBA" id="ARBA00022723"/>
    </source>
</evidence>
<keyword evidence="4" id="KW-0064">Aspartyl protease</keyword>
<dbReference type="PANTHER" id="PTHR37984:SF5">
    <property type="entry name" value="PROTEIN NYNRIN-LIKE"/>
    <property type="match status" value="1"/>
</dbReference>
<dbReference type="Pfam" id="PF24626">
    <property type="entry name" value="SH3_Tf2-1"/>
    <property type="match status" value="1"/>
</dbReference>
<dbReference type="InterPro" id="IPR050951">
    <property type="entry name" value="Retrovirus_Pol_polyprotein"/>
</dbReference>
<dbReference type="PROSITE" id="PS50158">
    <property type="entry name" value="ZF_CCHC"/>
    <property type="match status" value="1"/>
</dbReference>
<dbReference type="SUPFAM" id="SSF57756">
    <property type="entry name" value="Retrovirus zinc finger-like domains"/>
    <property type="match status" value="1"/>
</dbReference>
<dbReference type="InterPro" id="IPR000477">
    <property type="entry name" value="RT_dom"/>
</dbReference>
<dbReference type="GO" id="GO:0003677">
    <property type="term" value="F:DNA binding"/>
    <property type="evidence" value="ECO:0007669"/>
    <property type="project" value="UniProtKB-KW"/>
</dbReference>
<evidence type="ECO:0000256" key="16">
    <source>
        <dbReference type="SAM" id="MobiDB-lite"/>
    </source>
</evidence>
<keyword evidence="14" id="KW-0862">Zinc</keyword>
<evidence type="ECO:0000256" key="10">
    <source>
        <dbReference type="ARBA" id="ARBA00022932"/>
    </source>
</evidence>
<keyword evidence="9" id="KW-0695">RNA-directed DNA polymerase</keyword>
<feature type="compositionally biased region" description="Low complexity" evidence="16">
    <location>
        <begin position="501"/>
        <end position="520"/>
    </location>
</feature>
<evidence type="ECO:0000313" key="21">
    <source>
        <dbReference type="Proteomes" id="UP000077521"/>
    </source>
</evidence>
<dbReference type="GO" id="GO:0004190">
    <property type="term" value="F:aspartic-type endopeptidase activity"/>
    <property type="evidence" value="ECO:0007669"/>
    <property type="project" value="UniProtKB-KW"/>
</dbReference>
<gene>
    <name evidence="20" type="ORF">A4X13_0g7344</name>
</gene>
<feature type="compositionally biased region" description="Acidic residues" evidence="16">
    <location>
        <begin position="275"/>
        <end position="285"/>
    </location>
</feature>
<dbReference type="InterPro" id="IPR041577">
    <property type="entry name" value="RT_RNaseH_2"/>
</dbReference>
<evidence type="ECO:0000256" key="15">
    <source>
        <dbReference type="SAM" id="Coils"/>
    </source>
</evidence>
<keyword evidence="7" id="KW-0694">RNA-binding</keyword>
<keyword evidence="10" id="KW-0239">DNA-directed DNA polymerase</keyword>
<dbReference type="EMBL" id="LWDF02000884">
    <property type="protein sequence ID" value="KAE8241599.1"/>
    <property type="molecule type" value="Genomic_DNA"/>
</dbReference>
<dbReference type="CDD" id="cd01647">
    <property type="entry name" value="RT_LTR"/>
    <property type="match status" value="1"/>
</dbReference>
<keyword evidence="6" id="KW-0460">Magnesium</keyword>
<dbReference type="InterPro" id="IPR041588">
    <property type="entry name" value="Integrase_H2C2"/>
</dbReference>
<name>A0A8T8SK76_9BASI</name>
<keyword evidence="10" id="KW-0808">Transferase</keyword>
<proteinExistence type="predicted"/>
<dbReference type="Pfam" id="PF00078">
    <property type="entry name" value="RVT_1"/>
    <property type="match status" value="1"/>
</dbReference>
<evidence type="ECO:0000256" key="5">
    <source>
        <dbReference type="ARBA" id="ARBA00022801"/>
    </source>
</evidence>
<feature type="region of interest" description="Disordered" evidence="16">
    <location>
        <begin position="1"/>
        <end position="125"/>
    </location>
</feature>
<dbReference type="PANTHER" id="PTHR37984">
    <property type="entry name" value="PROTEIN CBG26694"/>
    <property type="match status" value="1"/>
</dbReference>
<dbReference type="GO" id="GO:0006397">
    <property type="term" value="P:mRNA processing"/>
    <property type="evidence" value="ECO:0007669"/>
    <property type="project" value="UniProtKB-KW"/>
</dbReference>
<feature type="region of interest" description="Disordered" evidence="16">
    <location>
        <begin position="2099"/>
        <end position="2120"/>
    </location>
</feature>
<feature type="region of interest" description="Disordered" evidence="16">
    <location>
        <begin position="928"/>
        <end position="948"/>
    </location>
</feature>
<sequence length="2120" mass="237762">MYPSSLKGKATPSTSRATRAQARSASTGTALPRPTASSLDPTRDVGSSSVRLPPHMLPPLGGPVPSLASTQPRGVKRMVPSGTIEPQAPAAITDRGEDTASGSGIGTEEETHLASGAESEANVSDDLTALQEDTTTRPRDHYTAALSEDSSWSQDQVDRLMRTTEERTERRLQALMEQSDHRLAQKLDDQDRRHQEQLEATRKQTELLMGLLEQRSSTPAQHTTQPSARRAGVERLGSTRTPGRKTRFSGAHGLVYGEEETPLPRAVRQEHIESSEDAFEEDDSDFSMSRSISRPGRRRFNQPKPEQLGKFDPASRGVYDWWLGVVNYMEYTGSTKREVFSGFPGCFGGQALHWFNHLIPRPRTLEDFRVKIFEAFARDESLVKTQLDARLFDPEKETLETYLSEKLNLVSELHVSRGVSRGTLQLQPFKLEALMTVETVADAIATIHSGLPADWAFFTDPIKDSAVDWTDYRSKMLGKEGRARAAIDMLTRRTGKRTRPETASTSSPSSTSKSTMPRSTFSAPRPAYTTPSTRPRLTEQEQAERKLDRELGRCFTCHQTGHSERDCPRKLSAIQTVRQVLARLEGQDENEEEVSLLVRKIEKSWSLSTADARITHDDSGDDSDDGIARVRVARAILLSPEPPTTLPPESDLDTMRTVEVPGRRHRDVVAHKAAVYLGDDKERFELHVDGGSPLSMITTRALRTIAPDARLSAPEPLKIKGYRGDDYQRTKAVVVLRVCFPTSNDTPAVEHSFEFHVVDECTGGWLLGVDNMKADGIDALSKKELLVFEQRPEATVPLLQTNAEQEKVGSPTRLVCAVDVKIEPHTTRVVQIDPVQGDTVVRPWWFSHEESPSGFVKVPSCIVGSETRGVEVINNSDVAIEFREGDVLGETEPLDRQFGEVSELLTFLHDNRRRKRAGHLRRVAQAVRSWQRRGPTDRSPFSPGPPRRVRRLTITHAEADGGDVLPEIDVQRPEDNLQHVTCSEQLTADQRGRLIKVLKSHAVWPTPSRPLGLYEYGPVSLRLRQGNEHWVHSEPPRRTSPAQQRVVDETLAEHDQLGISEPSQGSYASGVVLVQQRDKIRFCNDYRPLNKVTVDDFYAMPTVDLIFDQFGKSRFFTVVDANKGYYQFLLDEESRDLTGFITFRGLRRYRRMPFGLKQAPSWFQRAMDRVLGQARWKFALAYLDDIVIYSSSFKEHLEHLDTVLAALERAGLTVSPAKCRFAFESVALLGYKVNSLGLMTDEDKTRAVLDFPEPVSAPEARRFFAMAAWYRRFVKDFAARARPINKSFVGTEFRWGDEERDAFRDLKEAITSAPVLSRPDFQKPFILAVDASKRGLGGVLMQTDDTGHERPVLFISRQTTEGEKKYAPTHLELAAVWWCVKKLLHYVDGSSVEIRTDHNALRWLWDLKPSEVTEPRVQKYKMALAPLEHKVQINYNRGKDNVVADALSRAPVTDRPAAEGQAELSFIAPEYEPMRDGKLEEQATATVRSVSVLRLGREELDSWAAAYTADPHWRRLWKKGQDRASTTEDAEEEMIELAGTVDAPGVPEDDLTASAHEEEEVTGVGTEPVYDPASAPDVAETLKTAPSRRETAPARRVLRPRRILAVHRGEDDALFFLKGGLIFSRAGDKVKLCVPKSKISTLIHEYHASIRSAHPSAERTYDTMKDHLFAHGLAQEVADHVRTCYECQVNKTRRHKSYGKMEPVITPDENFAALGIDFVTGFPRTARGFDSVMVVVCEYSRFVFFIPNATTDTATQVAIKFLEHVFPVTGLPKSIVSDRDSKFTSTFWSTLTASLGIKLAMSTAFHAQTNGLVERINAQMETMLRHYVALDQHDWDTKLAALSMAYNAQRQESTGQSPYKMVFTRDPSIFPLRDVAKSADPSNSKVNDLFAIHADAQAAMEIARERQRRAYDSRHQELEFNVGESVLISLKNYRFDLDPTEQARAKLSPRFAGPFKVKKRIGRQAYELEVPAWFKAHPVLPITALEPFRGDAESVAPRPQVGTAADGGELEMRVLEFLGRRPTSFVEGDKFDYLVKWAGPAPTWQCDSRLEGLGWAQKEFERRARSELNLVRLRRTSTIILPEAKQRALDLAVVEEDTDAARTQGSPLGGEVVTDSQVTA</sequence>
<keyword evidence="12" id="KW-0233">DNA recombination</keyword>
<feature type="compositionally biased region" description="Low complexity" evidence="16">
    <location>
        <begin position="10"/>
        <end position="30"/>
    </location>
</feature>
<evidence type="ECO:0000259" key="18">
    <source>
        <dbReference type="PROSITE" id="PS50878"/>
    </source>
</evidence>
<keyword evidence="15" id="KW-0175">Coiled coil</keyword>
<feature type="domain" description="CCHC-type" evidence="17">
    <location>
        <begin position="553"/>
        <end position="569"/>
    </location>
</feature>
<feature type="compositionally biased region" description="Polar residues" evidence="16">
    <location>
        <begin position="215"/>
        <end position="227"/>
    </location>
</feature>
<evidence type="ECO:0000256" key="2">
    <source>
        <dbReference type="ARBA" id="ARBA00022670"/>
    </source>
</evidence>
<dbReference type="Pfam" id="PF17919">
    <property type="entry name" value="RT_RNaseH_2"/>
    <property type="match status" value="1"/>
</dbReference>
<dbReference type="InterPro" id="IPR036397">
    <property type="entry name" value="RNaseH_sf"/>
</dbReference>
<dbReference type="GO" id="GO:0006508">
    <property type="term" value="P:proteolysis"/>
    <property type="evidence" value="ECO:0007669"/>
    <property type="project" value="UniProtKB-KW"/>
</dbReference>
<keyword evidence="11" id="KW-0238">DNA-binding</keyword>
<dbReference type="GO" id="GO:0003887">
    <property type="term" value="F:DNA-directed DNA polymerase activity"/>
    <property type="evidence" value="ECO:0007669"/>
    <property type="project" value="UniProtKB-KW"/>
</dbReference>
<feature type="region of interest" description="Disordered" evidence="16">
    <location>
        <begin position="483"/>
        <end position="545"/>
    </location>
</feature>
<keyword evidence="10" id="KW-0548">Nucleotidyltransferase</keyword>
<evidence type="ECO:0008006" key="22">
    <source>
        <dbReference type="Google" id="ProtNLM"/>
    </source>
</evidence>
<dbReference type="InterPro" id="IPR001584">
    <property type="entry name" value="Integrase_cat-core"/>
</dbReference>
<evidence type="ECO:0000256" key="4">
    <source>
        <dbReference type="ARBA" id="ARBA00022750"/>
    </source>
</evidence>
<dbReference type="Gene3D" id="3.30.70.270">
    <property type="match status" value="2"/>
</dbReference>
<dbReference type="SUPFAM" id="SSF56672">
    <property type="entry name" value="DNA/RNA polymerases"/>
    <property type="match status" value="1"/>
</dbReference>
<feature type="compositionally biased region" description="Polar residues" evidence="16">
    <location>
        <begin position="35"/>
        <end position="50"/>
    </location>
</feature>
<evidence type="ECO:0000256" key="1">
    <source>
        <dbReference type="ARBA" id="ARBA00022664"/>
    </source>
</evidence>
<evidence type="ECO:0000256" key="12">
    <source>
        <dbReference type="ARBA" id="ARBA00023172"/>
    </source>
</evidence>
<dbReference type="InterPro" id="IPR012337">
    <property type="entry name" value="RNaseH-like_sf"/>
</dbReference>
<dbReference type="GO" id="GO:0008270">
    <property type="term" value="F:zinc ion binding"/>
    <property type="evidence" value="ECO:0007669"/>
    <property type="project" value="UniProtKB-KW"/>
</dbReference>